<dbReference type="InterPro" id="IPR011598">
    <property type="entry name" value="bHLH_dom"/>
</dbReference>
<feature type="region of interest" description="Disordered" evidence="6">
    <location>
        <begin position="171"/>
        <end position="281"/>
    </location>
</feature>
<proteinExistence type="predicted"/>
<dbReference type="PROSITE" id="PS50888">
    <property type="entry name" value="BHLH"/>
    <property type="match status" value="1"/>
</dbReference>
<dbReference type="Pfam" id="PF00010">
    <property type="entry name" value="HLH"/>
    <property type="match status" value="1"/>
</dbReference>
<evidence type="ECO:0000256" key="4">
    <source>
        <dbReference type="ARBA" id="ARBA00023163"/>
    </source>
</evidence>
<dbReference type="FunFam" id="4.10.280.10:FF:000022">
    <property type="entry name" value="Basic helix-loop-helix transcription factor"/>
    <property type="match status" value="1"/>
</dbReference>
<feature type="domain" description="BHLH" evidence="7">
    <location>
        <begin position="273"/>
        <end position="322"/>
    </location>
</feature>
<evidence type="ECO:0000256" key="3">
    <source>
        <dbReference type="ARBA" id="ARBA00023125"/>
    </source>
</evidence>
<dbReference type="GO" id="GO:0046983">
    <property type="term" value="F:protein dimerization activity"/>
    <property type="evidence" value="ECO:0007669"/>
    <property type="project" value="InterPro"/>
</dbReference>
<feature type="compositionally biased region" description="Polar residues" evidence="6">
    <location>
        <begin position="240"/>
        <end position="278"/>
    </location>
</feature>
<keyword evidence="4" id="KW-0804">Transcription</keyword>
<keyword evidence="2" id="KW-0805">Transcription regulation</keyword>
<comment type="caution">
    <text evidence="8">The sequence shown here is derived from an EMBL/GenBank/DDBJ whole genome shotgun (WGS) entry which is preliminary data.</text>
</comment>
<evidence type="ECO:0000256" key="5">
    <source>
        <dbReference type="ARBA" id="ARBA00023242"/>
    </source>
</evidence>
<dbReference type="CDD" id="cd11454">
    <property type="entry name" value="bHLH_AtIND_like"/>
    <property type="match status" value="1"/>
</dbReference>
<dbReference type="GO" id="GO:0048766">
    <property type="term" value="P:root hair initiation"/>
    <property type="evidence" value="ECO:0007669"/>
    <property type="project" value="UniProtKB-ARBA"/>
</dbReference>
<dbReference type="InterPro" id="IPR045843">
    <property type="entry name" value="IND-like"/>
</dbReference>
<evidence type="ECO:0000313" key="8">
    <source>
        <dbReference type="EMBL" id="KAK4284487.1"/>
    </source>
</evidence>
<evidence type="ECO:0000256" key="6">
    <source>
        <dbReference type="SAM" id="MobiDB-lite"/>
    </source>
</evidence>
<evidence type="ECO:0000256" key="2">
    <source>
        <dbReference type="ARBA" id="ARBA00023015"/>
    </source>
</evidence>
<dbReference type="InterPro" id="IPR036638">
    <property type="entry name" value="HLH_DNA-bd_sf"/>
</dbReference>
<dbReference type="Gene3D" id="4.10.280.10">
    <property type="entry name" value="Helix-loop-helix DNA-binding domain"/>
    <property type="match status" value="1"/>
</dbReference>
<dbReference type="PANTHER" id="PTHR16223:SF365">
    <property type="entry name" value="BHLH DOMAIN-CONTAINING PROTEIN"/>
    <property type="match status" value="1"/>
</dbReference>
<dbReference type="EMBL" id="JAWXYG010000001">
    <property type="protein sequence ID" value="KAK4284487.1"/>
    <property type="molecule type" value="Genomic_DNA"/>
</dbReference>
<reference evidence="8" key="1">
    <citation type="submission" date="2023-10" db="EMBL/GenBank/DDBJ databases">
        <title>Chromosome-level genome of the transformable northern wattle, Acacia crassicarpa.</title>
        <authorList>
            <person name="Massaro I."/>
            <person name="Sinha N.R."/>
            <person name="Poethig S."/>
            <person name="Leichty A.R."/>
        </authorList>
    </citation>
    <scope>NUCLEOTIDE SEQUENCE</scope>
    <source>
        <strain evidence="8">Acra3RX</strain>
        <tissue evidence="8">Leaf</tissue>
    </source>
</reference>
<dbReference type="GO" id="GO:0000978">
    <property type="term" value="F:RNA polymerase II cis-regulatory region sequence-specific DNA binding"/>
    <property type="evidence" value="ECO:0007669"/>
    <property type="project" value="TreeGrafter"/>
</dbReference>
<dbReference type="GO" id="GO:0005634">
    <property type="term" value="C:nucleus"/>
    <property type="evidence" value="ECO:0007669"/>
    <property type="project" value="UniProtKB-SubCell"/>
</dbReference>
<dbReference type="GO" id="GO:0000981">
    <property type="term" value="F:DNA-binding transcription factor activity, RNA polymerase II-specific"/>
    <property type="evidence" value="ECO:0007669"/>
    <property type="project" value="TreeGrafter"/>
</dbReference>
<keyword evidence="5" id="KW-0539">Nucleus</keyword>
<keyword evidence="3" id="KW-0238">DNA-binding</keyword>
<dbReference type="PANTHER" id="PTHR16223">
    <property type="entry name" value="TRANSCRIPTION FACTOR BHLH83-RELATED"/>
    <property type="match status" value="1"/>
</dbReference>
<feature type="compositionally biased region" description="Basic and acidic residues" evidence="6">
    <location>
        <begin position="176"/>
        <end position="194"/>
    </location>
</feature>
<dbReference type="SMART" id="SM00353">
    <property type="entry name" value="HLH"/>
    <property type="match status" value="1"/>
</dbReference>
<keyword evidence="9" id="KW-1185">Reference proteome</keyword>
<comment type="subcellular location">
    <subcellularLocation>
        <location evidence="1">Nucleus</location>
    </subcellularLocation>
</comment>
<feature type="compositionally biased region" description="Basic and acidic residues" evidence="6">
    <location>
        <begin position="211"/>
        <end position="225"/>
    </location>
</feature>
<accession>A0AAE1N807</accession>
<evidence type="ECO:0000259" key="7">
    <source>
        <dbReference type="PROSITE" id="PS50888"/>
    </source>
</evidence>
<evidence type="ECO:0000256" key="1">
    <source>
        <dbReference type="ARBA" id="ARBA00004123"/>
    </source>
</evidence>
<sequence>MEACGRISEEWSSLSGLYTAEEADFMNQLLDGSNYSVPEELLYGNSTLGFPCAFWPDHESTVVSVTGINNNTSYFPSNDANSNAHFFSFSQGSSSSTDSGVVSYRPNHPLTNFDSVSMDFSLGDDKIIPYSVQGNDHLNLQINENTDEDSGLLDPVVKRVIAVADRECEELVSTEPAEKGKSTNLEKSEKRCRSLLEGQKNKRNVRSRKNTKYESISKNEEERSFQRQSSSSCCSEDDSNASQEPNVGSTSSLSPKYSASLKSNCKSMSAKSPATDPQSVYARRRRERINERLKILQNLVPNGTKVDISTMLEEAVQYVKFLQLQIKLLSSDDLWMYAPIAYNGMNIGLDLNITPTKQP</sequence>
<dbReference type="SUPFAM" id="SSF47459">
    <property type="entry name" value="HLH, helix-loop-helix DNA-binding domain"/>
    <property type="match status" value="1"/>
</dbReference>
<evidence type="ECO:0000313" key="9">
    <source>
        <dbReference type="Proteomes" id="UP001293593"/>
    </source>
</evidence>
<protein>
    <recommendedName>
        <fullName evidence="7">BHLH domain-containing protein</fullName>
    </recommendedName>
</protein>
<organism evidence="8 9">
    <name type="scientific">Acacia crassicarpa</name>
    <name type="common">northern wattle</name>
    <dbReference type="NCBI Taxonomy" id="499986"/>
    <lineage>
        <taxon>Eukaryota</taxon>
        <taxon>Viridiplantae</taxon>
        <taxon>Streptophyta</taxon>
        <taxon>Embryophyta</taxon>
        <taxon>Tracheophyta</taxon>
        <taxon>Spermatophyta</taxon>
        <taxon>Magnoliopsida</taxon>
        <taxon>eudicotyledons</taxon>
        <taxon>Gunneridae</taxon>
        <taxon>Pentapetalae</taxon>
        <taxon>rosids</taxon>
        <taxon>fabids</taxon>
        <taxon>Fabales</taxon>
        <taxon>Fabaceae</taxon>
        <taxon>Caesalpinioideae</taxon>
        <taxon>mimosoid clade</taxon>
        <taxon>Acacieae</taxon>
        <taxon>Acacia</taxon>
    </lineage>
</organism>
<dbReference type="AlphaFoldDB" id="A0AAE1N807"/>
<name>A0AAE1N807_9FABA</name>
<feature type="compositionally biased region" description="Basic residues" evidence="6">
    <location>
        <begin position="201"/>
        <end position="210"/>
    </location>
</feature>
<gene>
    <name evidence="8" type="ORF">QN277_001312</name>
</gene>
<dbReference type="Proteomes" id="UP001293593">
    <property type="component" value="Unassembled WGS sequence"/>
</dbReference>